<dbReference type="PANTHER" id="PTHR13015">
    <property type="entry name" value="PROTEIN AD-016-RELATED"/>
    <property type="match status" value="1"/>
</dbReference>
<dbReference type="InParanoid" id="A0A2R5G648"/>
<comment type="similarity">
    <text evidence="1">Belongs to the CCDC53 family.</text>
</comment>
<gene>
    <name evidence="3" type="ORF">FCC1311_027532</name>
</gene>
<sequence length="160" mass="16734">MAGSGDVEVVACVNAFLADTTSFLNRFAADCEARLVDVSLRMSRTESLLAVLEAKLHSVPGLTEPLVAAQELSPATTTGAAKSTTISGTDRCNPVTPSTGTSNASADELGLVLPAKYATLLRMGMPKEHLRLKMLGDGVEQAEVQRLLGDVSKSSENSNV</sequence>
<evidence type="ECO:0000313" key="3">
    <source>
        <dbReference type="EMBL" id="GBG26532.1"/>
    </source>
</evidence>
<dbReference type="OrthoDB" id="268027at2759"/>
<dbReference type="PANTHER" id="PTHR13015:SF0">
    <property type="entry name" value="WASH COMPLEX SUBUNIT 3"/>
    <property type="match status" value="1"/>
</dbReference>
<comment type="caution">
    <text evidence="3">The sequence shown here is derived from an EMBL/GenBank/DDBJ whole genome shotgun (WGS) entry which is preliminary data.</text>
</comment>
<dbReference type="EMBL" id="BEYU01000021">
    <property type="protein sequence ID" value="GBG26532.1"/>
    <property type="molecule type" value="Genomic_DNA"/>
</dbReference>
<dbReference type="GO" id="GO:0071203">
    <property type="term" value="C:WASH complex"/>
    <property type="evidence" value="ECO:0007669"/>
    <property type="project" value="InterPro"/>
</dbReference>
<name>A0A2R5G648_9STRA</name>
<dbReference type="Gene3D" id="1.20.5.110">
    <property type="match status" value="1"/>
</dbReference>
<dbReference type="Proteomes" id="UP000241890">
    <property type="component" value="Unassembled WGS sequence"/>
</dbReference>
<feature type="region of interest" description="Disordered" evidence="2">
    <location>
        <begin position="78"/>
        <end position="104"/>
    </location>
</feature>
<dbReference type="Pfam" id="PF10152">
    <property type="entry name" value="CCDC53"/>
    <property type="match status" value="1"/>
</dbReference>
<dbReference type="InterPro" id="IPR019309">
    <property type="entry name" value="WASHC3"/>
</dbReference>
<keyword evidence="4" id="KW-1185">Reference proteome</keyword>
<accession>A0A2R5G648</accession>
<evidence type="ECO:0000256" key="1">
    <source>
        <dbReference type="ARBA" id="ARBA00006290"/>
    </source>
</evidence>
<proteinExistence type="inferred from homology"/>
<dbReference type="GO" id="GO:0030041">
    <property type="term" value="P:actin filament polymerization"/>
    <property type="evidence" value="ECO:0007669"/>
    <property type="project" value="TreeGrafter"/>
</dbReference>
<evidence type="ECO:0000313" key="4">
    <source>
        <dbReference type="Proteomes" id="UP000241890"/>
    </source>
</evidence>
<dbReference type="GO" id="GO:0006887">
    <property type="term" value="P:exocytosis"/>
    <property type="evidence" value="ECO:0007669"/>
    <property type="project" value="TreeGrafter"/>
</dbReference>
<organism evidence="3 4">
    <name type="scientific">Hondaea fermentalgiana</name>
    <dbReference type="NCBI Taxonomy" id="2315210"/>
    <lineage>
        <taxon>Eukaryota</taxon>
        <taxon>Sar</taxon>
        <taxon>Stramenopiles</taxon>
        <taxon>Bigyra</taxon>
        <taxon>Labyrinthulomycetes</taxon>
        <taxon>Thraustochytrida</taxon>
        <taxon>Thraustochytriidae</taxon>
        <taxon>Hondaea</taxon>
    </lineage>
</organism>
<protein>
    <submittedName>
        <fullName evidence="3">WASH complex subunit 3</fullName>
    </submittedName>
</protein>
<reference evidence="3 4" key="1">
    <citation type="submission" date="2017-12" db="EMBL/GenBank/DDBJ databases">
        <title>Sequencing, de novo assembly and annotation of complete genome of a new Thraustochytrid species, strain FCC1311.</title>
        <authorList>
            <person name="Sedici K."/>
            <person name="Godart F."/>
            <person name="Aiese Cigliano R."/>
            <person name="Sanseverino W."/>
            <person name="Barakat M."/>
            <person name="Ortet P."/>
            <person name="Marechal E."/>
            <person name="Cagnac O."/>
            <person name="Amato A."/>
        </authorList>
    </citation>
    <scope>NUCLEOTIDE SEQUENCE [LARGE SCALE GENOMIC DNA]</scope>
</reference>
<evidence type="ECO:0000256" key="2">
    <source>
        <dbReference type="SAM" id="MobiDB-lite"/>
    </source>
</evidence>
<dbReference type="AlphaFoldDB" id="A0A2R5G648"/>